<accession>A0A969PU04</accession>
<dbReference type="InterPro" id="IPR001387">
    <property type="entry name" value="Cro/C1-type_HTH"/>
</dbReference>
<dbReference type="SUPFAM" id="SSF47413">
    <property type="entry name" value="lambda repressor-like DNA-binding domains"/>
    <property type="match status" value="1"/>
</dbReference>
<dbReference type="Proteomes" id="UP000752012">
    <property type="component" value="Unassembled WGS sequence"/>
</dbReference>
<dbReference type="SMART" id="SM00530">
    <property type="entry name" value="HTH_XRE"/>
    <property type="match status" value="1"/>
</dbReference>
<sequence length="95" mass="10106">MSDAFHNYEQTVGKAHIDRLKQEAAIAAAIKTKRQQQGLSQQALADAIGKPKSTIGRIEAGITVPQLSTLLAIASVLQTTFSIGASSDTNDKITR</sequence>
<gene>
    <name evidence="2" type="ORF">HCN83_16985</name>
</gene>
<proteinExistence type="predicted"/>
<dbReference type="CDD" id="cd00093">
    <property type="entry name" value="HTH_XRE"/>
    <property type="match status" value="1"/>
</dbReference>
<evidence type="ECO:0000259" key="1">
    <source>
        <dbReference type="PROSITE" id="PS50943"/>
    </source>
</evidence>
<dbReference type="Gene3D" id="1.10.260.40">
    <property type="entry name" value="lambda repressor-like DNA-binding domains"/>
    <property type="match status" value="1"/>
</dbReference>
<name>A0A969PU04_9BACI</name>
<dbReference type="RefSeq" id="WP_168009530.1">
    <property type="nucleotide sequence ID" value="NZ_JAATHJ010000044.1"/>
</dbReference>
<evidence type="ECO:0000313" key="2">
    <source>
        <dbReference type="EMBL" id="NJP39268.1"/>
    </source>
</evidence>
<evidence type="ECO:0000313" key="3">
    <source>
        <dbReference type="Proteomes" id="UP000752012"/>
    </source>
</evidence>
<dbReference type="EMBL" id="JAATHJ010000044">
    <property type="protein sequence ID" value="NJP39268.1"/>
    <property type="molecule type" value="Genomic_DNA"/>
</dbReference>
<dbReference type="PROSITE" id="PS50943">
    <property type="entry name" value="HTH_CROC1"/>
    <property type="match status" value="1"/>
</dbReference>
<dbReference type="GO" id="GO:0003677">
    <property type="term" value="F:DNA binding"/>
    <property type="evidence" value="ECO:0007669"/>
    <property type="project" value="InterPro"/>
</dbReference>
<dbReference type="InterPro" id="IPR010982">
    <property type="entry name" value="Lambda_DNA-bd_dom_sf"/>
</dbReference>
<feature type="domain" description="HTH cro/C1-type" evidence="1">
    <location>
        <begin position="30"/>
        <end position="86"/>
    </location>
</feature>
<protein>
    <submittedName>
        <fullName evidence="2">Helix-turn-helix transcriptional regulator</fullName>
    </submittedName>
</protein>
<organism evidence="2 3">
    <name type="scientific">Alkalicoccus luteus</name>
    <dbReference type="NCBI Taxonomy" id="1237094"/>
    <lineage>
        <taxon>Bacteria</taxon>
        <taxon>Bacillati</taxon>
        <taxon>Bacillota</taxon>
        <taxon>Bacilli</taxon>
        <taxon>Bacillales</taxon>
        <taxon>Bacillaceae</taxon>
        <taxon>Alkalicoccus</taxon>
    </lineage>
</organism>
<dbReference type="AlphaFoldDB" id="A0A969PU04"/>
<reference evidence="2 3" key="1">
    <citation type="submission" date="2020-03" db="EMBL/GenBank/DDBJ databases">
        <title>Assessment of the enzymatic potential of alkaline-tolerant lipase obtained from Bacillus luteus H11 (technogenic soil) for the bioremediation of saline soils contaminated with petroleum substances.</title>
        <authorList>
            <person name="Kalwasinska A."/>
        </authorList>
    </citation>
    <scope>NUCLEOTIDE SEQUENCE [LARGE SCALE GENOMIC DNA]</scope>
    <source>
        <strain evidence="2 3">H11</strain>
    </source>
</reference>
<keyword evidence="3" id="KW-1185">Reference proteome</keyword>
<dbReference type="Pfam" id="PF01381">
    <property type="entry name" value="HTH_3"/>
    <property type="match status" value="1"/>
</dbReference>
<comment type="caution">
    <text evidence="2">The sequence shown here is derived from an EMBL/GenBank/DDBJ whole genome shotgun (WGS) entry which is preliminary data.</text>
</comment>